<evidence type="ECO:0000313" key="2">
    <source>
        <dbReference type="Proteomes" id="UP001283361"/>
    </source>
</evidence>
<accession>A0AAE0Z1R6</accession>
<reference evidence="1" key="1">
    <citation type="journal article" date="2023" name="G3 (Bethesda)">
        <title>A reference genome for the long-term kleptoplast-retaining sea slug Elysia crispata morphotype clarki.</title>
        <authorList>
            <person name="Eastman K.E."/>
            <person name="Pendleton A.L."/>
            <person name="Shaikh M.A."/>
            <person name="Suttiyut T."/>
            <person name="Ogas R."/>
            <person name="Tomko P."/>
            <person name="Gavelis G."/>
            <person name="Widhalm J.R."/>
            <person name="Wisecaver J.H."/>
        </authorList>
    </citation>
    <scope>NUCLEOTIDE SEQUENCE</scope>
    <source>
        <strain evidence="1">ECLA1</strain>
    </source>
</reference>
<proteinExistence type="predicted"/>
<dbReference type="EMBL" id="JAWDGP010004927">
    <property type="protein sequence ID" value="KAK3761005.1"/>
    <property type="molecule type" value="Genomic_DNA"/>
</dbReference>
<name>A0AAE0Z1R6_9GAST</name>
<sequence>MPYYQIRDSLSQHEWRCPGCHIIISGIVSASMNGVIRNTVLPTQLLASSSGRCQGKLMGGKGDHPCQTQISQTDLHTHAHAHTLFSGGRHGNTPVFTSEWRSVGVAVTVGSAVNSHLNRPSVPDMLDTLCFIVCCRGSRPASPQVRHAQPDGRSHDLEDAMMLRVSLAAVAYLTATILARNKLTHNTTSDRAFPCNSHSTPQPQLLPHWAVLCTTMTCSVSELSKQIHPLSNPVG</sequence>
<dbReference type="AlphaFoldDB" id="A0AAE0Z1R6"/>
<gene>
    <name evidence="1" type="ORF">RRG08_022412</name>
</gene>
<organism evidence="1 2">
    <name type="scientific">Elysia crispata</name>
    <name type="common">lettuce slug</name>
    <dbReference type="NCBI Taxonomy" id="231223"/>
    <lineage>
        <taxon>Eukaryota</taxon>
        <taxon>Metazoa</taxon>
        <taxon>Spiralia</taxon>
        <taxon>Lophotrochozoa</taxon>
        <taxon>Mollusca</taxon>
        <taxon>Gastropoda</taxon>
        <taxon>Heterobranchia</taxon>
        <taxon>Euthyneura</taxon>
        <taxon>Panpulmonata</taxon>
        <taxon>Sacoglossa</taxon>
        <taxon>Placobranchoidea</taxon>
        <taxon>Plakobranchidae</taxon>
        <taxon>Elysia</taxon>
    </lineage>
</organism>
<dbReference type="Proteomes" id="UP001283361">
    <property type="component" value="Unassembled WGS sequence"/>
</dbReference>
<keyword evidence="2" id="KW-1185">Reference proteome</keyword>
<protein>
    <submittedName>
        <fullName evidence="1">Uncharacterized protein</fullName>
    </submittedName>
</protein>
<comment type="caution">
    <text evidence="1">The sequence shown here is derived from an EMBL/GenBank/DDBJ whole genome shotgun (WGS) entry which is preliminary data.</text>
</comment>
<evidence type="ECO:0000313" key="1">
    <source>
        <dbReference type="EMBL" id="KAK3761005.1"/>
    </source>
</evidence>